<keyword evidence="4" id="KW-0507">mRNA processing</keyword>
<evidence type="ECO:0000256" key="5">
    <source>
        <dbReference type="ARBA" id="ARBA00022728"/>
    </source>
</evidence>
<dbReference type="Pfam" id="PF18738">
    <property type="entry name" value="HEPN_DZIP3"/>
    <property type="match status" value="1"/>
</dbReference>
<dbReference type="InterPro" id="IPR008409">
    <property type="entry name" value="SPF27"/>
</dbReference>
<evidence type="ECO:0000259" key="9">
    <source>
        <dbReference type="Pfam" id="PF18738"/>
    </source>
</evidence>
<evidence type="ECO:0000256" key="4">
    <source>
        <dbReference type="ARBA" id="ARBA00022664"/>
    </source>
</evidence>
<organism evidence="10 11">
    <name type="scientific">Mytilus edulis</name>
    <name type="common">Blue mussel</name>
    <dbReference type="NCBI Taxonomy" id="6550"/>
    <lineage>
        <taxon>Eukaryota</taxon>
        <taxon>Metazoa</taxon>
        <taxon>Spiralia</taxon>
        <taxon>Lophotrochozoa</taxon>
        <taxon>Mollusca</taxon>
        <taxon>Bivalvia</taxon>
        <taxon>Autobranchia</taxon>
        <taxon>Pteriomorphia</taxon>
        <taxon>Mytilida</taxon>
        <taxon>Mytiloidea</taxon>
        <taxon>Mytilidae</taxon>
        <taxon>Mytilinae</taxon>
        <taxon>Mytilus</taxon>
    </lineage>
</organism>
<evidence type="ECO:0000256" key="7">
    <source>
        <dbReference type="ARBA" id="ARBA00023242"/>
    </source>
</evidence>
<accession>A0A8S3VLD6</accession>
<keyword evidence="5" id="KW-0747">Spliceosome</keyword>
<dbReference type="AlphaFoldDB" id="A0A8S3VLD6"/>
<comment type="caution">
    <text evidence="10">The sequence shown here is derived from an EMBL/GenBank/DDBJ whole genome shotgun (WGS) entry which is preliminary data.</text>
</comment>
<sequence>MAPLSEEEENYVRLALLLKGVAPRAVRVPDSKTFDVTLMICLIRNLTSVIPPINGFDNLPLPAQTTPGSDLARIKCYRNKLAHYDSNMIDTAYFNTVWRDISDAVGRLGGQTMYQECQELRVKILDQSNQEVILEIKQSLEEMKELRQHMDNLGRNTQKKKIQEINWQRKNEQTQAGGKLKELEESWVGLVSKNYEIERACVEIEREIEEMEQKRAKKAKR</sequence>
<evidence type="ECO:0000256" key="2">
    <source>
        <dbReference type="ARBA" id="ARBA00010788"/>
    </source>
</evidence>
<dbReference type="Proteomes" id="UP000683360">
    <property type="component" value="Unassembled WGS sequence"/>
</dbReference>
<dbReference type="InterPro" id="IPR041249">
    <property type="entry name" value="HEPN_DZIP3"/>
</dbReference>
<dbReference type="PANTHER" id="PTHR13296:SF0">
    <property type="entry name" value="PRE-MRNA-SPLICING FACTOR SPF27"/>
    <property type="match status" value="1"/>
</dbReference>
<feature type="coiled-coil region" evidence="8">
    <location>
        <begin position="129"/>
        <end position="156"/>
    </location>
</feature>
<dbReference type="OrthoDB" id="5958466at2759"/>
<keyword evidence="8" id="KW-0175">Coiled coil</keyword>
<keyword evidence="7" id="KW-0539">Nucleus</keyword>
<dbReference type="PANTHER" id="PTHR13296">
    <property type="entry name" value="BCAS2 PROTEIN"/>
    <property type="match status" value="1"/>
</dbReference>
<dbReference type="GO" id="GO:0006397">
    <property type="term" value="P:mRNA processing"/>
    <property type="evidence" value="ECO:0007669"/>
    <property type="project" value="UniProtKB-KW"/>
</dbReference>
<comment type="subcellular location">
    <subcellularLocation>
        <location evidence="1">Nucleus</location>
    </subcellularLocation>
</comment>
<feature type="domain" description="DZIP3-like HEPN" evidence="9">
    <location>
        <begin position="23"/>
        <end position="131"/>
    </location>
</feature>
<dbReference type="GO" id="GO:0071011">
    <property type="term" value="C:precatalytic spliceosome"/>
    <property type="evidence" value="ECO:0007669"/>
    <property type="project" value="TreeGrafter"/>
</dbReference>
<name>A0A8S3VLD6_MYTED</name>
<keyword evidence="11" id="KW-1185">Reference proteome</keyword>
<evidence type="ECO:0000256" key="3">
    <source>
        <dbReference type="ARBA" id="ARBA00014158"/>
    </source>
</evidence>
<dbReference type="GO" id="GO:0008380">
    <property type="term" value="P:RNA splicing"/>
    <property type="evidence" value="ECO:0007669"/>
    <property type="project" value="UniProtKB-KW"/>
</dbReference>
<protein>
    <recommendedName>
        <fullName evidence="3">Pre-mRNA-splicing factor SPF27</fullName>
    </recommendedName>
</protein>
<proteinExistence type="inferred from homology"/>
<evidence type="ECO:0000256" key="8">
    <source>
        <dbReference type="SAM" id="Coils"/>
    </source>
</evidence>
<dbReference type="GO" id="GO:0071013">
    <property type="term" value="C:catalytic step 2 spliceosome"/>
    <property type="evidence" value="ECO:0007669"/>
    <property type="project" value="TreeGrafter"/>
</dbReference>
<feature type="coiled-coil region" evidence="8">
    <location>
        <begin position="194"/>
        <end position="221"/>
    </location>
</feature>
<dbReference type="GO" id="GO:0000974">
    <property type="term" value="C:Prp19 complex"/>
    <property type="evidence" value="ECO:0007669"/>
    <property type="project" value="TreeGrafter"/>
</dbReference>
<comment type="similarity">
    <text evidence="2">Belongs to the SPF27 family.</text>
</comment>
<evidence type="ECO:0000313" key="11">
    <source>
        <dbReference type="Proteomes" id="UP000683360"/>
    </source>
</evidence>
<evidence type="ECO:0000313" key="10">
    <source>
        <dbReference type="EMBL" id="CAG2255733.1"/>
    </source>
</evidence>
<keyword evidence="6" id="KW-0508">mRNA splicing</keyword>
<reference evidence="10" key="1">
    <citation type="submission" date="2021-03" db="EMBL/GenBank/DDBJ databases">
        <authorList>
            <person name="Bekaert M."/>
        </authorList>
    </citation>
    <scope>NUCLEOTIDE SEQUENCE</scope>
</reference>
<evidence type="ECO:0000256" key="1">
    <source>
        <dbReference type="ARBA" id="ARBA00004123"/>
    </source>
</evidence>
<dbReference type="EMBL" id="CAJPWZ010003283">
    <property type="protein sequence ID" value="CAG2255733.1"/>
    <property type="molecule type" value="Genomic_DNA"/>
</dbReference>
<gene>
    <name evidence="10" type="ORF">MEDL_67121</name>
</gene>
<evidence type="ECO:0000256" key="6">
    <source>
        <dbReference type="ARBA" id="ARBA00023187"/>
    </source>
</evidence>